<dbReference type="EMBL" id="JBHTMP010000079">
    <property type="protein sequence ID" value="MFD1325463.1"/>
    <property type="molecule type" value="Genomic_DNA"/>
</dbReference>
<evidence type="ECO:0000256" key="1">
    <source>
        <dbReference type="SAM" id="Phobius"/>
    </source>
</evidence>
<feature type="transmembrane region" description="Helical" evidence="1">
    <location>
        <begin position="123"/>
        <end position="141"/>
    </location>
</feature>
<dbReference type="RefSeq" id="WP_377577853.1">
    <property type="nucleotide sequence ID" value="NZ_JBHTMP010000079.1"/>
</dbReference>
<sequence>MVEGLLMQEEQRLVSFWSKTSGQSLMPGSGTLTAMMREHDRVRWVAAGPVVGMVLGAVDSVVNHVPIWLGEVGTARAERGGWSQVAEFVSLVLDAGWAWAATAVLAGWLVSRRTRPAVGMLRGAVAGGVALVFATTAYYGMDVLFDGGAWWGMATRYWLIASVVLGPALGVAGALIRRPGLAGTLAALLVPAGAALQMVALPPPPESLMALPVRLTVWVSAAVATVLIIRARGRRGFLAPSVRPN</sequence>
<protein>
    <submittedName>
        <fullName evidence="2">Uncharacterized protein</fullName>
    </submittedName>
</protein>
<keyword evidence="1" id="KW-1133">Transmembrane helix</keyword>
<keyword evidence="3" id="KW-1185">Reference proteome</keyword>
<feature type="transmembrane region" description="Helical" evidence="1">
    <location>
        <begin position="183"/>
        <end position="201"/>
    </location>
</feature>
<keyword evidence="1" id="KW-0472">Membrane</keyword>
<feature type="transmembrane region" description="Helical" evidence="1">
    <location>
        <begin position="157"/>
        <end position="176"/>
    </location>
</feature>
<feature type="transmembrane region" description="Helical" evidence="1">
    <location>
        <begin position="44"/>
        <end position="68"/>
    </location>
</feature>
<proteinExistence type="predicted"/>
<reference evidence="3" key="1">
    <citation type="journal article" date="2019" name="Int. J. Syst. Evol. Microbiol.">
        <title>The Global Catalogue of Microorganisms (GCM) 10K type strain sequencing project: providing services to taxonomists for standard genome sequencing and annotation.</title>
        <authorList>
            <consortium name="The Broad Institute Genomics Platform"/>
            <consortium name="The Broad Institute Genome Sequencing Center for Infectious Disease"/>
            <person name="Wu L."/>
            <person name="Ma J."/>
        </authorList>
    </citation>
    <scope>NUCLEOTIDE SEQUENCE [LARGE SCALE GENOMIC DNA]</scope>
    <source>
        <strain evidence="3">JCM 31037</strain>
    </source>
</reference>
<accession>A0ABW3YS62</accession>
<gene>
    <name evidence="2" type="ORF">ACFQ4H_30700</name>
</gene>
<comment type="caution">
    <text evidence="2">The sequence shown here is derived from an EMBL/GenBank/DDBJ whole genome shotgun (WGS) entry which is preliminary data.</text>
</comment>
<dbReference type="Proteomes" id="UP001597260">
    <property type="component" value="Unassembled WGS sequence"/>
</dbReference>
<keyword evidence="1" id="KW-0812">Transmembrane</keyword>
<organism evidence="2 3">
    <name type="scientific">Micromonospora sonneratiae</name>
    <dbReference type="NCBI Taxonomy" id="1184706"/>
    <lineage>
        <taxon>Bacteria</taxon>
        <taxon>Bacillati</taxon>
        <taxon>Actinomycetota</taxon>
        <taxon>Actinomycetes</taxon>
        <taxon>Micromonosporales</taxon>
        <taxon>Micromonosporaceae</taxon>
        <taxon>Micromonospora</taxon>
    </lineage>
</organism>
<feature type="transmembrane region" description="Helical" evidence="1">
    <location>
        <begin position="88"/>
        <end position="111"/>
    </location>
</feature>
<feature type="transmembrane region" description="Helical" evidence="1">
    <location>
        <begin position="207"/>
        <end position="229"/>
    </location>
</feature>
<name>A0ABW3YS62_9ACTN</name>
<evidence type="ECO:0000313" key="3">
    <source>
        <dbReference type="Proteomes" id="UP001597260"/>
    </source>
</evidence>
<evidence type="ECO:0000313" key="2">
    <source>
        <dbReference type="EMBL" id="MFD1325463.1"/>
    </source>
</evidence>